<proteinExistence type="predicted"/>
<dbReference type="Proteomes" id="UP001196413">
    <property type="component" value="Unassembled WGS sequence"/>
</dbReference>
<evidence type="ECO:0000313" key="1">
    <source>
        <dbReference type="EMBL" id="KAJ1355985.1"/>
    </source>
</evidence>
<accession>A0AAD5MDT3</accession>
<name>A0AAD5MDT3_PARTN</name>
<organism evidence="1 2">
    <name type="scientific">Parelaphostrongylus tenuis</name>
    <name type="common">Meningeal worm</name>
    <dbReference type="NCBI Taxonomy" id="148309"/>
    <lineage>
        <taxon>Eukaryota</taxon>
        <taxon>Metazoa</taxon>
        <taxon>Ecdysozoa</taxon>
        <taxon>Nematoda</taxon>
        <taxon>Chromadorea</taxon>
        <taxon>Rhabditida</taxon>
        <taxon>Rhabditina</taxon>
        <taxon>Rhabditomorpha</taxon>
        <taxon>Strongyloidea</taxon>
        <taxon>Metastrongylidae</taxon>
        <taxon>Parelaphostrongylus</taxon>
    </lineage>
</organism>
<dbReference type="AlphaFoldDB" id="A0AAD5MDT3"/>
<evidence type="ECO:0000313" key="2">
    <source>
        <dbReference type="Proteomes" id="UP001196413"/>
    </source>
</evidence>
<dbReference type="EMBL" id="JAHQIW010002651">
    <property type="protein sequence ID" value="KAJ1355985.1"/>
    <property type="molecule type" value="Genomic_DNA"/>
</dbReference>
<keyword evidence="2" id="KW-1185">Reference proteome</keyword>
<sequence>MTEIFTSQVDPFEEEELHGETLIAMEDEFTLLALHALVYYRGAASLPMTAASASQQTTSLSQQSLTASRSSARDSPDLFLSGESLIAARNTSGQENEQSGLREACINFFQRASLRKDRSFLTVRFWNEMHDFQMRWIEKVFTSSFQRTAATSYCRDCWGILLKVYRKFQILRVDLQYSIQFYAADAIKFLEFLTRRGCNEVSKILSKFIITVVSRFLRKRNKMSEANQTWIQSREMLRLVCQSPTIASILLDIIVDVDKMKAEFKTKMTSASVIDDMEFICYVIEQMNDLVRKATERLYQCELRNRFAPRFHRNHYF</sequence>
<comment type="caution">
    <text evidence="1">The sequence shown here is derived from an EMBL/GenBank/DDBJ whole genome shotgun (WGS) entry which is preliminary data.</text>
</comment>
<reference evidence="1" key="1">
    <citation type="submission" date="2021-06" db="EMBL/GenBank/DDBJ databases">
        <title>Parelaphostrongylus tenuis whole genome reference sequence.</title>
        <authorList>
            <person name="Garwood T.J."/>
            <person name="Larsen P.A."/>
            <person name="Fountain-Jones N.M."/>
            <person name="Garbe J.R."/>
            <person name="Macchietto M.G."/>
            <person name="Kania S.A."/>
            <person name="Gerhold R.W."/>
            <person name="Richards J.E."/>
            <person name="Wolf T.M."/>
        </authorList>
    </citation>
    <scope>NUCLEOTIDE SEQUENCE</scope>
    <source>
        <strain evidence="1">MNPRO001-30</strain>
        <tissue evidence="1">Meninges</tissue>
    </source>
</reference>
<gene>
    <name evidence="1" type="ORF">KIN20_013590</name>
</gene>
<protein>
    <submittedName>
        <fullName evidence="1">Uncharacterized protein</fullName>
    </submittedName>
</protein>